<name>A0A072NI78_SCHAZ</name>
<sequence length="402" mass="43564">MKKLLLTQKKTKNLVFLLAAAIFLFILLSPLIVQATPNDTTQSFIDSELEKLGIDGVKRFWDDISHEYGGFLPESQKGTFMDFVKGDKQFSAQEWVNGLIKFILHEFLANGKLLGTLIMLTIFSLVLQSIQNAFEHQAVSKIANAIVYMVLIILALNSFHVAISYAETAIQNMTNFMIALIPLLLGLIASLGSLASVAFFHPIIIFLVNTSGLIIKNITLPLLFLSAVLSIVSTLTDHYKVTQLAGLMRNIAIWLLGTFLTIFLGVISVQGAAVSVSDGLTIRTAKFVTNNVVPVFGRTLTDAADTVLSASVLLKNTIGLVGVAIILILAVFPAIKVLILAFIYKVAAALLQPLGGGPIIQCLDIMSKSVIYVFAALAIVSIMFFLAITIIVSAGNISMMMR</sequence>
<feature type="transmembrane region" description="Helical" evidence="1">
    <location>
        <begin position="220"/>
        <end position="239"/>
    </location>
</feature>
<keyword evidence="1" id="KW-0812">Transmembrane</keyword>
<dbReference type="Pfam" id="PF09546">
    <property type="entry name" value="Spore_III_AE"/>
    <property type="match status" value="1"/>
</dbReference>
<evidence type="ECO:0000313" key="4">
    <source>
        <dbReference type="Proteomes" id="UP000027936"/>
    </source>
</evidence>
<feature type="transmembrane region" description="Helical" evidence="1">
    <location>
        <begin position="318"/>
        <end position="344"/>
    </location>
</feature>
<dbReference type="Proteomes" id="UP000027936">
    <property type="component" value="Unassembled WGS sequence"/>
</dbReference>
<accession>A0A072NI78</accession>
<keyword evidence="1" id="KW-0472">Membrane</keyword>
<dbReference type="PATRIC" id="fig|1348973.3.peg.3327"/>
<feature type="transmembrane region" description="Helical" evidence="1">
    <location>
        <begin position="113"/>
        <end position="134"/>
    </location>
</feature>
<feature type="transmembrane region" description="Helical" evidence="1">
    <location>
        <begin position="370"/>
        <end position="392"/>
    </location>
</feature>
<keyword evidence="2" id="KW-0732">Signal</keyword>
<gene>
    <name evidence="3" type="ORF">M670_03452</name>
</gene>
<evidence type="ECO:0000313" key="3">
    <source>
        <dbReference type="EMBL" id="KEF37414.1"/>
    </source>
</evidence>
<feature type="transmembrane region" description="Helical" evidence="1">
    <location>
        <begin position="251"/>
        <end position="276"/>
    </location>
</feature>
<evidence type="ECO:0000256" key="1">
    <source>
        <dbReference type="SAM" id="Phobius"/>
    </source>
</evidence>
<reference evidence="3 4" key="1">
    <citation type="submission" date="2014-04" db="EMBL/GenBank/DDBJ databases">
        <title>Draft genome sequence of Bacillus azotoformans MEV2011, a (co-) denitrifying strain unable to grow in the presence of oxygen.</title>
        <authorList>
            <person name="Nielsen M."/>
            <person name="Schreiber L."/>
            <person name="Finster K."/>
            <person name="Schramm A."/>
        </authorList>
    </citation>
    <scope>NUCLEOTIDE SEQUENCE [LARGE SCALE GENOMIC DNA]</scope>
    <source>
        <strain evidence="3 4">MEV2011</strain>
    </source>
</reference>
<feature type="transmembrane region" description="Helical" evidence="1">
    <location>
        <begin position="178"/>
        <end position="208"/>
    </location>
</feature>
<proteinExistence type="predicted"/>
<feature type="signal peptide" evidence="2">
    <location>
        <begin position="1"/>
        <end position="35"/>
    </location>
</feature>
<protein>
    <submittedName>
        <fullName evidence="3">Stage III sporulation protein AE</fullName>
    </submittedName>
</protein>
<organism evidence="3 4">
    <name type="scientific">Schinkia azotoformans MEV2011</name>
    <dbReference type="NCBI Taxonomy" id="1348973"/>
    <lineage>
        <taxon>Bacteria</taxon>
        <taxon>Bacillati</taxon>
        <taxon>Bacillota</taxon>
        <taxon>Bacilli</taxon>
        <taxon>Bacillales</taxon>
        <taxon>Bacillaceae</taxon>
        <taxon>Calidifontibacillus/Schinkia group</taxon>
        <taxon>Schinkia</taxon>
    </lineage>
</organism>
<feature type="chain" id="PRO_5001682660" evidence="2">
    <location>
        <begin position="36"/>
        <end position="402"/>
    </location>
</feature>
<dbReference type="NCBIfam" id="TIGR02829">
    <property type="entry name" value="spore_III_AE"/>
    <property type="match status" value="1"/>
</dbReference>
<comment type="caution">
    <text evidence="3">The sequence shown here is derived from an EMBL/GenBank/DDBJ whole genome shotgun (WGS) entry which is preliminary data.</text>
</comment>
<dbReference type="AlphaFoldDB" id="A0A072NI78"/>
<keyword evidence="1" id="KW-1133">Transmembrane helix</keyword>
<feature type="transmembrane region" description="Helical" evidence="1">
    <location>
        <begin position="146"/>
        <end position="166"/>
    </location>
</feature>
<dbReference type="EMBL" id="JJRY01000015">
    <property type="protein sequence ID" value="KEF37414.1"/>
    <property type="molecule type" value="Genomic_DNA"/>
</dbReference>
<evidence type="ECO:0000256" key="2">
    <source>
        <dbReference type="SAM" id="SignalP"/>
    </source>
</evidence>
<dbReference type="InterPro" id="IPR014194">
    <property type="entry name" value="Spore_III_AE"/>
</dbReference>